<dbReference type="PROSITE" id="PS00934">
    <property type="entry name" value="GLYOXALASE_I_1"/>
    <property type="match status" value="1"/>
</dbReference>
<dbReference type="InterPro" id="IPR037523">
    <property type="entry name" value="VOC_core"/>
</dbReference>
<dbReference type="PROSITE" id="PS51819">
    <property type="entry name" value="VOC"/>
    <property type="match status" value="1"/>
</dbReference>
<dbReference type="InterPro" id="IPR051332">
    <property type="entry name" value="Fosfomycin_Res_Enzymes"/>
</dbReference>
<reference evidence="3 4" key="1">
    <citation type="submission" date="2023-02" db="EMBL/GenBank/DDBJ databases">
        <title>Dictyobacter halimunensis sp. nov., a new member of the class Ktedonobacteria from forest soil in a geothermal area.</title>
        <authorList>
            <person name="Rachmania M.K."/>
            <person name="Ningsih F."/>
            <person name="Sakai Y."/>
            <person name="Yabe S."/>
            <person name="Yokota A."/>
            <person name="Sjamsuridzal W."/>
        </authorList>
    </citation>
    <scope>NUCLEOTIDE SEQUENCE [LARGE SCALE GENOMIC DNA]</scope>
    <source>
        <strain evidence="3 4">S3.2.2.5</strain>
    </source>
</reference>
<dbReference type="PANTHER" id="PTHR36113:SF6">
    <property type="entry name" value="FOSFOMYCIN RESISTANCE PROTEIN FOSX"/>
    <property type="match status" value="1"/>
</dbReference>
<dbReference type="InterPro" id="IPR029068">
    <property type="entry name" value="Glyas_Bleomycin-R_OHBP_Dase"/>
</dbReference>
<name>A0ABQ6FKD9_9CHLR</name>
<dbReference type="InterPro" id="IPR018146">
    <property type="entry name" value="Glyoxalase_1_CS"/>
</dbReference>
<accession>A0ABQ6FKD9</accession>
<keyword evidence="3" id="KW-0456">Lyase</keyword>
<dbReference type="Gene3D" id="3.10.180.10">
    <property type="entry name" value="2,3-Dihydroxybiphenyl 1,2-Dioxygenase, domain 1"/>
    <property type="match status" value="1"/>
</dbReference>
<dbReference type="RefSeq" id="WP_338247850.1">
    <property type="nucleotide sequence ID" value="NZ_BSRI01000001.1"/>
</dbReference>
<dbReference type="SUPFAM" id="SSF54593">
    <property type="entry name" value="Glyoxalase/Bleomycin resistance protein/Dihydroxybiphenyl dioxygenase"/>
    <property type="match status" value="1"/>
</dbReference>
<comment type="caution">
    <text evidence="3">The sequence shown here is derived from an EMBL/GenBank/DDBJ whole genome shotgun (WGS) entry which is preliminary data.</text>
</comment>
<dbReference type="PANTHER" id="PTHR36113">
    <property type="entry name" value="LYASE, PUTATIVE-RELATED-RELATED"/>
    <property type="match status" value="1"/>
</dbReference>
<proteinExistence type="predicted"/>
<dbReference type="EMBL" id="BSRI01000001">
    <property type="protein sequence ID" value="GLV54142.1"/>
    <property type="molecule type" value="Genomic_DNA"/>
</dbReference>
<dbReference type="CDD" id="cd06587">
    <property type="entry name" value="VOC"/>
    <property type="match status" value="1"/>
</dbReference>
<organism evidence="3 4">
    <name type="scientific">Dictyobacter halimunensis</name>
    <dbReference type="NCBI Taxonomy" id="3026934"/>
    <lineage>
        <taxon>Bacteria</taxon>
        <taxon>Bacillati</taxon>
        <taxon>Chloroflexota</taxon>
        <taxon>Ktedonobacteria</taxon>
        <taxon>Ktedonobacterales</taxon>
        <taxon>Dictyobacteraceae</taxon>
        <taxon>Dictyobacter</taxon>
    </lineage>
</organism>
<dbReference type="Pfam" id="PF00903">
    <property type="entry name" value="Glyoxalase"/>
    <property type="match status" value="1"/>
</dbReference>
<keyword evidence="1" id="KW-0479">Metal-binding</keyword>
<dbReference type="GO" id="GO:0016829">
    <property type="term" value="F:lyase activity"/>
    <property type="evidence" value="ECO:0007669"/>
    <property type="project" value="UniProtKB-KW"/>
</dbReference>
<protein>
    <submittedName>
        <fullName evidence="3">Lactoylglutathione lyase</fullName>
    </submittedName>
</protein>
<evidence type="ECO:0000313" key="3">
    <source>
        <dbReference type="EMBL" id="GLV54142.1"/>
    </source>
</evidence>
<gene>
    <name evidence="3" type="ORF">KDH_09910</name>
</gene>
<evidence type="ECO:0000256" key="1">
    <source>
        <dbReference type="ARBA" id="ARBA00022723"/>
    </source>
</evidence>
<keyword evidence="4" id="KW-1185">Reference proteome</keyword>
<evidence type="ECO:0000313" key="4">
    <source>
        <dbReference type="Proteomes" id="UP001344906"/>
    </source>
</evidence>
<dbReference type="InterPro" id="IPR004360">
    <property type="entry name" value="Glyas_Fos-R_dOase_dom"/>
</dbReference>
<evidence type="ECO:0000259" key="2">
    <source>
        <dbReference type="PROSITE" id="PS51819"/>
    </source>
</evidence>
<feature type="domain" description="VOC" evidence="2">
    <location>
        <begin position="9"/>
        <end position="133"/>
    </location>
</feature>
<dbReference type="Proteomes" id="UP001344906">
    <property type="component" value="Unassembled WGS sequence"/>
</dbReference>
<sequence length="152" mass="16792">MSSITPAFQTGHIGLNVSNLEQSKHFYQSIFGFSVTWESHEAGRRYAFLSDGQQLVLTLWEQSEGTFAKDRPGLHHLSFRVSSIDDVHVFEERLKNLQAHVLYDGVVPHGEGEDSGGLFFEDPDGIRLEIFAPSGASKNPAPHASAPTCGFF</sequence>